<evidence type="ECO:0000313" key="1">
    <source>
        <dbReference type="EMBL" id="VFJ63778.1"/>
    </source>
</evidence>
<dbReference type="EMBL" id="CAADEZ010000340">
    <property type="protein sequence ID" value="VFJ63778.1"/>
    <property type="molecule type" value="Genomic_DNA"/>
</dbReference>
<sequence length="131" mass="15199">MAIIERLIAALLEGAPEDLYPIAFYLVRAYGYDKETLQRILRAVRPEEIDTTMSQFAQDIERTVRQKALRKGETRGEARGEAKLLFRQISRRFQPLPDGTIEWIYAADPNTIEIWADRVLDAKSLEEVFRD</sequence>
<organism evidence="3">
    <name type="scientific">Candidatus Kentrum sp. FM</name>
    <dbReference type="NCBI Taxonomy" id="2126340"/>
    <lineage>
        <taxon>Bacteria</taxon>
        <taxon>Pseudomonadati</taxon>
        <taxon>Pseudomonadota</taxon>
        <taxon>Gammaproteobacteria</taxon>
        <taxon>Candidatus Kentrum</taxon>
    </lineage>
</organism>
<dbReference type="EMBL" id="CAADFL010000344">
    <property type="protein sequence ID" value="VFK14894.1"/>
    <property type="molecule type" value="Genomic_DNA"/>
</dbReference>
<proteinExistence type="predicted"/>
<dbReference type="EMBL" id="CAADFA010000406">
    <property type="protein sequence ID" value="VFJ65915.1"/>
    <property type="molecule type" value="Genomic_DNA"/>
</dbReference>
<name>A0A450WCZ4_9GAMM</name>
<gene>
    <name evidence="1" type="ORF">BECKFM1743A_GA0114220_103407</name>
    <name evidence="3" type="ORF">BECKFM1743B_GA0114221_103447</name>
    <name evidence="2" type="ORF">BECKFM1743C_GA0114222_104065</name>
</gene>
<reference evidence="3" key="1">
    <citation type="submission" date="2019-02" db="EMBL/GenBank/DDBJ databases">
        <authorList>
            <person name="Gruber-Vodicka R. H."/>
            <person name="Seah K. B. B."/>
        </authorList>
    </citation>
    <scope>NUCLEOTIDE SEQUENCE</scope>
    <source>
        <strain evidence="1">BECK_BZ163</strain>
        <strain evidence="3">BECK_BZ164</strain>
        <strain evidence="2">BECK_BZ165</strain>
    </source>
</reference>
<dbReference type="PANTHER" id="PTHR35586">
    <property type="entry name" value="SLL1691 PROTEIN"/>
    <property type="match status" value="1"/>
</dbReference>
<dbReference type="AlphaFoldDB" id="A0A450WCZ4"/>
<accession>A0A450WCZ4</accession>
<evidence type="ECO:0000313" key="3">
    <source>
        <dbReference type="EMBL" id="VFK14894.1"/>
    </source>
</evidence>
<evidence type="ECO:0008006" key="4">
    <source>
        <dbReference type="Google" id="ProtNLM"/>
    </source>
</evidence>
<protein>
    <recommendedName>
        <fullName evidence="4">DUF4351 domain-containing protein</fullName>
    </recommendedName>
</protein>
<evidence type="ECO:0000313" key="2">
    <source>
        <dbReference type="EMBL" id="VFJ65915.1"/>
    </source>
</evidence>
<dbReference type="PANTHER" id="PTHR35586:SF1">
    <property type="entry name" value="SLL1691 PROTEIN"/>
    <property type="match status" value="1"/>
</dbReference>